<comment type="similarity">
    <text evidence="2 5">Belongs to the aldose epimerase family.</text>
</comment>
<protein>
    <recommendedName>
        <fullName evidence="5">Aldose 1-epimerase</fullName>
        <ecNumber evidence="5">5.1.3.3</ecNumber>
    </recommendedName>
</protein>
<proteinExistence type="inferred from homology"/>
<evidence type="ECO:0000256" key="2">
    <source>
        <dbReference type="ARBA" id="ARBA00006206"/>
    </source>
</evidence>
<comment type="caution">
    <text evidence="9">The sequence shown here is derived from an EMBL/GenBank/DDBJ whole genome shotgun (WGS) entry which is preliminary data.</text>
</comment>
<dbReference type="InterPro" id="IPR011013">
    <property type="entry name" value="Gal_mutarotase_sf_dom"/>
</dbReference>
<keyword evidence="3 5" id="KW-0413">Isomerase</keyword>
<evidence type="ECO:0000256" key="5">
    <source>
        <dbReference type="PIRNR" id="PIRNR005096"/>
    </source>
</evidence>
<sequence length="340" mass="38238">MKDVKTSNWGDYKVFSLINNKGTQVDISDLGGLIVNFYTNDIKGNRKNIVLGYDTPDEYLSGKCYLGCLVGPWANRIANGHFSIGEKDYQLECNEGTNHLHGASAGLGNKRWNVECTDNATLLLTTMVQGGEAGYPCDIEFKVEYHLSEDNALSINYQAFPQAMTPINMTQHTYFNLGEREDVLDHFIQIEANEYLHVDALAIPLFASPVEDTPFDLRKGLVIKDGLGHSNEQLENAGGYDHCWCFYSTEMKPVARVHEINSGIELQVATDQIGMQFYSGNFLNNESGRGSKKYNKHAGFCLETQCYPNQINMDNKQDCIFGPNKHYQHNVIYKVLTTKI</sequence>
<evidence type="ECO:0000313" key="10">
    <source>
        <dbReference type="Proteomes" id="UP000318242"/>
    </source>
</evidence>
<evidence type="ECO:0000256" key="7">
    <source>
        <dbReference type="PIRSR" id="PIRSR005096-2"/>
    </source>
</evidence>
<comment type="pathway">
    <text evidence="1 5">Carbohydrate metabolism; hexose metabolism.</text>
</comment>
<evidence type="ECO:0000313" key="9">
    <source>
        <dbReference type="EMBL" id="GEA61124.1"/>
    </source>
</evidence>
<comment type="catalytic activity">
    <reaction evidence="5">
        <text>alpha-D-glucose = beta-D-glucose</text>
        <dbReference type="Rhea" id="RHEA:10264"/>
        <dbReference type="ChEBI" id="CHEBI:15903"/>
        <dbReference type="ChEBI" id="CHEBI:17925"/>
        <dbReference type="EC" id="5.1.3.3"/>
    </reaction>
</comment>
<dbReference type="GO" id="GO:0006006">
    <property type="term" value="P:glucose metabolic process"/>
    <property type="evidence" value="ECO:0007669"/>
    <property type="project" value="TreeGrafter"/>
</dbReference>
<feature type="active site" description="Proton donor" evidence="6">
    <location>
        <position position="172"/>
    </location>
</feature>
<dbReference type="GO" id="GO:0004034">
    <property type="term" value="F:aldose 1-epimerase activity"/>
    <property type="evidence" value="ECO:0007669"/>
    <property type="project" value="UniProtKB-EC"/>
</dbReference>
<evidence type="ECO:0000256" key="1">
    <source>
        <dbReference type="ARBA" id="ARBA00005028"/>
    </source>
</evidence>
<name>A0A4Y3IQI8_9VIBR</name>
<dbReference type="Pfam" id="PF01263">
    <property type="entry name" value="Aldose_epim"/>
    <property type="match status" value="1"/>
</dbReference>
<dbReference type="PANTHER" id="PTHR10091">
    <property type="entry name" value="ALDOSE-1-EPIMERASE"/>
    <property type="match status" value="1"/>
</dbReference>
<feature type="binding site" evidence="8">
    <location>
        <begin position="172"/>
        <end position="174"/>
    </location>
    <ligand>
        <name>beta-D-galactose</name>
        <dbReference type="ChEBI" id="CHEBI:27667"/>
    </ligand>
</feature>
<feature type="binding site" evidence="8">
    <location>
        <begin position="75"/>
        <end position="76"/>
    </location>
    <ligand>
        <name>beta-D-galactose</name>
        <dbReference type="ChEBI" id="CHEBI:27667"/>
    </ligand>
</feature>
<dbReference type="EC" id="5.1.3.3" evidence="5"/>
<evidence type="ECO:0000256" key="4">
    <source>
        <dbReference type="ARBA" id="ARBA00023277"/>
    </source>
</evidence>
<dbReference type="UniPathway" id="UPA00242"/>
<evidence type="ECO:0000256" key="6">
    <source>
        <dbReference type="PIRSR" id="PIRSR005096-1"/>
    </source>
</evidence>
<dbReference type="AlphaFoldDB" id="A0A4Y3IQI8"/>
<dbReference type="OrthoDB" id="9779408at2"/>
<feature type="binding site" evidence="7">
    <location>
        <position position="241"/>
    </location>
    <ligand>
        <name>beta-D-galactose</name>
        <dbReference type="ChEBI" id="CHEBI:27667"/>
    </ligand>
</feature>
<gene>
    <name evidence="9" type="primary">galM</name>
    <name evidence="9" type="ORF">VCO01S_23170</name>
</gene>
<dbReference type="SUPFAM" id="SSF74650">
    <property type="entry name" value="Galactose mutarotase-like"/>
    <property type="match status" value="1"/>
</dbReference>
<evidence type="ECO:0000256" key="3">
    <source>
        <dbReference type="ARBA" id="ARBA00023235"/>
    </source>
</evidence>
<reference evidence="9 10" key="1">
    <citation type="submission" date="2019-06" db="EMBL/GenBank/DDBJ databases">
        <title>Whole genome shotgun sequence of Vibrio comitans NBRC 102076.</title>
        <authorList>
            <person name="Hosoyama A."/>
            <person name="Uohara A."/>
            <person name="Ohji S."/>
            <person name="Ichikawa N."/>
        </authorList>
    </citation>
    <scope>NUCLEOTIDE SEQUENCE [LARGE SCALE GENOMIC DNA]</scope>
    <source>
        <strain evidence="9 10">NBRC 102076</strain>
    </source>
</reference>
<dbReference type="NCBIfam" id="NF008277">
    <property type="entry name" value="PRK11055.1"/>
    <property type="match status" value="1"/>
</dbReference>
<dbReference type="RefSeq" id="WP_141271514.1">
    <property type="nucleotide sequence ID" value="NZ_BJLH01000010.1"/>
</dbReference>
<dbReference type="Gene3D" id="2.70.98.10">
    <property type="match status" value="1"/>
</dbReference>
<dbReference type="CDD" id="cd09019">
    <property type="entry name" value="galactose_mutarotase_like"/>
    <property type="match status" value="1"/>
</dbReference>
<dbReference type="InterPro" id="IPR047215">
    <property type="entry name" value="Galactose_mutarotase-like"/>
</dbReference>
<dbReference type="PANTHER" id="PTHR10091:SF0">
    <property type="entry name" value="GALACTOSE MUTAROTASE"/>
    <property type="match status" value="1"/>
</dbReference>
<dbReference type="PIRSF" id="PIRSF005096">
    <property type="entry name" value="GALM"/>
    <property type="match status" value="1"/>
</dbReference>
<evidence type="ECO:0000256" key="8">
    <source>
        <dbReference type="PIRSR" id="PIRSR005096-3"/>
    </source>
</evidence>
<dbReference type="Proteomes" id="UP000318242">
    <property type="component" value="Unassembled WGS sequence"/>
</dbReference>
<dbReference type="GO" id="GO:0033499">
    <property type="term" value="P:galactose catabolic process via UDP-galactose, Leloir pathway"/>
    <property type="evidence" value="ECO:0007669"/>
    <property type="project" value="TreeGrafter"/>
</dbReference>
<accession>A0A4Y3IQI8</accession>
<dbReference type="EMBL" id="BJLH01000010">
    <property type="protein sequence ID" value="GEA61124.1"/>
    <property type="molecule type" value="Genomic_DNA"/>
</dbReference>
<organism evidence="9 10">
    <name type="scientific">Vibrio comitans NBRC 102076</name>
    <dbReference type="NCBI Taxonomy" id="1219078"/>
    <lineage>
        <taxon>Bacteria</taxon>
        <taxon>Pseudomonadati</taxon>
        <taxon>Pseudomonadota</taxon>
        <taxon>Gammaproteobacteria</taxon>
        <taxon>Vibrionales</taxon>
        <taxon>Vibrionaceae</taxon>
        <taxon>Vibrio</taxon>
    </lineage>
</organism>
<dbReference type="InterPro" id="IPR008183">
    <property type="entry name" value="Aldose_1/G6P_1-epimerase"/>
</dbReference>
<dbReference type="GO" id="GO:0030246">
    <property type="term" value="F:carbohydrate binding"/>
    <property type="evidence" value="ECO:0007669"/>
    <property type="project" value="InterPro"/>
</dbReference>
<feature type="active site" description="Proton acceptor" evidence="6">
    <location>
        <position position="303"/>
    </location>
</feature>
<dbReference type="InterPro" id="IPR014718">
    <property type="entry name" value="GH-type_carb-bd"/>
</dbReference>
<dbReference type="InterPro" id="IPR015443">
    <property type="entry name" value="Aldose_1-epimerase"/>
</dbReference>
<keyword evidence="4 5" id="KW-0119">Carbohydrate metabolism</keyword>
<keyword evidence="10" id="KW-1185">Reference proteome</keyword>